<evidence type="ECO:0000313" key="2">
    <source>
        <dbReference type="EMBL" id="GAI51912.1"/>
    </source>
</evidence>
<keyword evidence="1" id="KW-0472">Membrane</keyword>
<proteinExistence type="predicted"/>
<keyword evidence="1" id="KW-1133">Transmembrane helix</keyword>
<sequence>MPFSKDFALAVGNAGVIFAWDGKFWNPYPSPTGLALSSIFAITANFCWICGQAGYIAQFQS</sequence>
<name>X1P6G4_9ZZZZ</name>
<dbReference type="EMBL" id="BARV01040220">
    <property type="protein sequence ID" value="GAI51912.1"/>
    <property type="molecule type" value="Genomic_DNA"/>
</dbReference>
<keyword evidence="1" id="KW-0812">Transmembrane</keyword>
<reference evidence="2" key="1">
    <citation type="journal article" date="2014" name="Front. Microbiol.">
        <title>High frequency of phylogenetically diverse reductive dehalogenase-homologous genes in deep subseafloor sedimentary metagenomes.</title>
        <authorList>
            <person name="Kawai M."/>
            <person name="Futagami T."/>
            <person name="Toyoda A."/>
            <person name="Takaki Y."/>
            <person name="Nishi S."/>
            <person name="Hori S."/>
            <person name="Arai W."/>
            <person name="Tsubouchi T."/>
            <person name="Morono Y."/>
            <person name="Uchiyama I."/>
            <person name="Ito T."/>
            <person name="Fujiyama A."/>
            <person name="Inagaki F."/>
            <person name="Takami H."/>
        </authorList>
    </citation>
    <scope>NUCLEOTIDE SEQUENCE</scope>
    <source>
        <strain evidence="2">Expedition CK06-06</strain>
    </source>
</reference>
<dbReference type="AlphaFoldDB" id="X1P6G4"/>
<comment type="caution">
    <text evidence="2">The sequence shown here is derived from an EMBL/GenBank/DDBJ whole genome shotgun (WGS) entry which is preliminary data.</text>
</comment>
<accession>X1P6G4</accession>
<organism evidence="2">
    <name type="scientific">marine sediment metagenome</name>
    <dbReference type="NCBI Taxonomy" id="412755"/>
    <lineage>
        <taxon>unclassified sequences</taxon>
        <taxon>metagenomes</taxon>
        <taxon>ecological metagenomes</taxon>
    </lineage>
</organism>
<feature type="transmembrane region" description="Helical" evidence="1">
    <location>
        <begin position="35"/>
        <end position="57"/>
    </location>
</feature>
<evidence type="ECO:0000256" key="1">
    <source>
        <dbReference type="SAM" id="Phobius"/>
    </source>
</evidence>
<feature type="non-terminal residue" evidence="2">
    <location>
        <position position="61"/>
    </location>
</feature>
<gene>
    <name evidence="2" type="ORF">S06H3_61355</name>
</gene>
<protein>
    <submittedName>
        <fullName evidence="2">Uncharacterized protein</fullName>
    </submittedName>
</protein>